<comment type="similarity">
    <text evidence="2">Belongs to the cystatin family.</text>
</comment>
<evidence type="ECO:0000256" key="1">
    <source>
        <dbReference type="ARBA" id="ARBA00004613"/>
    </source>
</evidence>
<comment type="subcellular location">
    <subcellularLocation>
        <location evidence="1">Secreted</location>
    </subcellularLocation>
</comment>
<protein>
    <recommendedName>
        <fullName evidence="12">Cystatin-15</fullName>
    </recommendedName>
</protein>
<proteinExistence type="inferred from homology"/>
<dbReference type="PANTHER" id="PTHR47393">
    <property type="entry name" value="CYSTATIN-12-RELATED"/>
    <property type="match status" value="1"/>
</dbReference>
<dbReference type="GO" id="GO:0005576">
    <property type="term" value="C:extracellular region"/>
    <property type="evidence" value="ECO:0007669"/>
    <property type="project" value="UniProtKB-SubCell"/>
</dbReference>
<keyword evidence="11" id="KW-1185">Reference proteome</keyword>
<evidence type="ECO:0000256" key="9">
    <source>
        <dbReference type="SAM" id="SignalP"/>
    </source>
</evidence>
<evidence type="ECO:0000313" key="11">
    <source>
        <dbReference type="Proteomes" id="UP001159641"/>
    </source>
</evidence>
<name>A0AB34HNF7_ESCRO</name>
<reference evidence="10 11" key="1">
    <citation type="submission" date="2022-11" db="EMBL/GenBank/DDBJ databases">
        <title>Whole genome sequence of Eschrichtius robustus ER-17-0199.</title>
        <authorList>
            <person name="Bruniche-Olsen A."/>
            <person name="Black A.N."/>
            <person name="Fields C.J."/>
            <person name="Walden K."/>
            <person name="Dewoody J.A."/>
        </authorList>
    </citation>
    <scope>NUCLEOTIDE SEQUENCE [LARGE SCALE GENOMIC DNA]</scope>
    <source>
        <strain evidence="10">ER-17-0199</strain>
        <tissue evidence="10">Blubber</tissue>
    </source>
</reference>
<keyword evidence="3" id="KW-0964">Secreted</keyword>
<dbReference type="EMBL" id="JAIQCJ010000850">
    <property type="protein sequence ID" value="KAJ8794387.1"/>
    <property type="molecule type" value="Genomic_DNA"/>
</dbReference>
<comment type="caution">
    <text evidence="10">The sequence shown here is derived from an EMBL/GenBank/DDBJ whole genome shotgun (WGS) entry which is preliminary data.</text>
</comment>
<evidence type="ECO:0000256" key="8">
    <source>
        <dbReference type="SAM" id="MobiDB-lite"/>
    </source>
</evidence>
<dbReference type="GO" id="GO:0004869">
    <property type="term" value="F:cysteine-type endopeptidase inhibitor activity"/>
    <property type="evidence" value="ECO:0007669"/>
    <property type="project" value="UniProtKB-KW"/>
</dbReference>
<feature type="chain" id="PRO_5044253360" description="Cystatin-15" evidence="9">
    <location>
        <begin position="25"/>
        <end position="115"/>
    </location>
</feature>
<evidence type="ECO:0000256" key="4">
    <source>
        <dbReference type="ARBA" id="ARBA00022690"/>
    </source>
</evidence>
<keyword evidence="7" id="KW-1015">Disulfide bond</keyword>
<feature type="region of interest" description="Disordered" evidence="8">
    <location>
        <begin position="83"/>
        <end position="115"/>
    </location>
</feature>
<sequence>MPNSMFLKLSLLLGLLALGPHVCSWKFEDISKSTPNFRLCVEFAVFHFNEHEPDEYAYKLLWVGRSQRKMALASLKGPHFLTGWPSSGLRRSPGPVEAEGPSNITADSAATPALP</sequence>
<evidence type="ECO:0000313" key="10">
    <source>
        <dbReference type="EMBL" id="KAJ8794387.1"/>
    </source>
</evidence>
<gene>
    <name evidence="10" type="ORF">J1605_003154</name>
</gene>
<accession>A0AB34HNF7</accession>
<keyword evidence="4" id="KW-0646">Protease inhibitor</keyword>
<keyword evidence="5" id="KW-0789">Thiol protease inhibitor</keyword>
<evidence type="ECO:0008006" key="12">
    <source>
        <dbReference type="Google" id="ProtNLM"/>
    </source>
</evidence>
<evidence type="ECO:0000256" key="3">
    <source>
        <dbReference type="ARBA" id="ARBA00022525"/>
    </source>
</evidence>
<dbReference type="AlphaFoldDB" id="A0AB34HNF7"/>
<evidence type="ECO:0000256" key="7">
    <source>
        <dbReference type="ARBA" id="ARBA00023157"/>
    </source>
</evidence>
<organism evidence="10 11">
    <name type="scientific">Eschrichtius robustus</name>
    <name type="common">California gray whale</name>
    <name type="synonym">Eschrichtius gibbosus</name>
    <dbReference type="NCBI Taxonomy" id="9764"/>
    <lineage>
        <taxon>Eukaryota</taxon>
        <taxon>Metazoa</taxon>
        <taxon>Chordata</taxon>
        <taxon>Craniata</taxon>
        <taxon>Vertebrata</taxon>
        <taxon>Euteleostomi</taxon>
        <taxon>Mammalia</taxon>
        <taxon>Eutheria</taxon>
        <taxon>Laurasiatheria</taxon>
        <taxon>Artiodactyla</taxon>
        <taxon>Whippomorpha</taxon>
        <taxon>Cetacea</taxon>
        <taxon>Mysticeti</taxon>
        <taxon>Eschrichtiidae</taxon>
        <taxon>Eschrichtius</taxon>
    </lineage>
</organism>
<keyword evidence="6 9" id="KW-0732">Signal</keyword>
<dbReference type="PANTHER" id="PTHR47393:SF1">
    <property type="entry name" value="CYSTATIN-12"/>
    <property type="match status" value="1"/>
</dbReference>
<evidence type="ECO:0000256" key="6">
    <source>
        <dbReference type="ARBA" id="ARBA00022729"/>
    </source>
</evidence>
<evidence type="ECO:0000256" key="5">
    <source>
        <dbReference type="ARBA" id="ARBA00022704"/>
    </source>
</evidence>
<dbReference type="Proteomes" id="UP001159641">
    <property type="component" value="Unassembled WGS sequence"/>
</dbReference>
<evidence type="ECO:0000256" key="2">
    <source>
        <dbReference type="ARBA" id="ARBA00009403"/>
    </source>
</evidence>
<dbReference type="InterPro" id="IPR052333">
    <property type="entry name" value="Cystatin_spermatogenesis"/>
</dbReference>
<feature type="signal peptide" evidence="9">
    <location>
        <begin position="1"/>
        <end position="24"/>
    </location>
</feature>